<gene>
    <name evidence="1" type="ORF">H8730_02990</name>
</gene>
<dbReference type="Proteomes" id="UP000657006">
    <property type="component" value="Unassembled WGS sequence"/>
</dbReference>
<dbReference type="AlphaFoldDB" id="A0A926DP02"/>
<dbReference type="EMBL" id="JACRSQ010000003">
    <property type="protein sequence ID" value="MBC8542513.1"/>
    <property type="molecule type" value="Genomic_DNA"/>
</dbReference>
<evidence type="ECO:0000313" key="1">
    <source>
        <dbReference type="EMBL" id="MBC8542513.1"/>
    </source>
</evidence>
<organism evidence="1 2">
    <name type="scientific">Bianquea renquensis</name>
    <dbReference type="NCBI Taxonomy" id="2763661"/>
    <lineage>
        <taxon>Bacteria</taxon>
        <taxon>Bacillati</taxon>
        <taxon>Bacillota</taxon>
        <taxon>Clostridia</taxon>
        <taxon>Eubacteriales</taxon>
        <taxon>Bianqueaceae</taxon>
        <taxon>Bianquea</taxon>
    </lineage>
</organism>
<reference evidence="1" key="1">
    <citation type="submission" date="2020-08" db="EMBL/GenBank/DDBJ databases">
        <title>Genome public.</title>
        <authorList>
            <person name="Liu C."/>
            <person name="Sun Q."/>
        </authorList>
    </citation>
    <scope>NUCLEOTIDE SEQUENCE</scope>
    <source>
        <strain evidence="1">NSJ-32</strain>
    </source>
</reference>
<proteinExistence type="predicted"/>
<name>A0A926DP02_9FIRM</name>
<comment type="caution">
    <text evidence="1">The sequence shown here is derived from an EMBL/GenBank/DDBJ whole genome shotgun (WGS) entry which is preliminary data.</text>
</comment>
<accession>A0A926DP02</accession>
<keyword evidence="2" id="KW-1185">Reference proteome</keyword>
<evidence type="ECO:0000313" key="2">
    <source>
        <dbReference type="Proteomes" id="UP000657006"/>
    </source>
</evidence>
<sequence length="132" mass="14658">MTKQNELLISLGWELATTVKGLEAAEEKASQGVLDQVRDVQHHRISLAEKFDEVLVSSILASGIKGEADKIRAIVEQIHDLLDDEILQTGDLAAKVVYLRDVRGLALGEIAEMLGYQYGYIKKISCRNPPKR</sequence>
<dbReference type="RefSeq" id="WP_177714359.1">
    <property type="nucleotide sequence ID" value="NZ_JACRSQ010000003.1"/>
</dbReference>
<protein>
    <submittedName>
        <fullName evidence="1">Uncharacterized protein</fullName>
    </submittedName>
</protein>